<comment type="caution">
    <text evidence="2">The sequence shown here is derived from an EMBL/GenBank/DDBJ whole genome shotgun (WGS) entry which is preliminary data.</text>
</comment>
<feature type="compositionally biased region" description="Polar residues" evidence="1">
    <location>
        <begin position="312"/>
        <end position="338"/>
    </location>
</feature>
<sequence length="392" mass="44200">MKDVLFLHYQNCRHTVPERDRRINNYELNNKGYMKRAVLLSVLLGAMPLLSMAQDDLYFTPSKAEQSAYQQKRTEEDRPVYYSGIGKSSDEYNRRGQYSYKKIGVDSLGNDIFMSRISTLHGDSVVLDTVYGGFTRSYQRGDDDFVYSRRMSRFDGFWGGYYDPWFAGRPSVYIGWGWHSPYYGGWYDPWDDPWYYGYYGGYPYYGYYGGYPYYGYYGGYPYYRGYPYYYGYAGYGWYGPWRGYYGWGYPYYGYRRGGYYTYNGHTGTANHWGRNSGNVYRGSVERGGAYGNFSGYRGQTGTMSPGQGGRFNGSSVPDRSNVGQFGGSRQTYGNQGTRSYSTPNSSYSAPSNSSFGGATRSTFGGGSFGGSRAGGGSFGGSRGGGGSFGGHR</sequence>
<feature type="compositionally biased region" description="Gly residues" evidence="1">
    <location>
        <begin position="363"/>
        <end position="392"/>
    </location>
</feature>
<feature type="region of interest" description="Disordered" evidence="1">
    <location>
        <begin position="304"/>
        <end position="392"/>
    </location>
</feature>
<name>F0F7I0_9BACT</name>
<reference evidence="2 3" key="1">
    <citation type="submission" date="2011-01" db="EMBL/GenBank/DDBJ databases">
        <authorList>
            <person name="Muzny D."/>
            <person name="Qin X."/>
            <person name="Deng J."/>
            <person name="Jiang H."/>
            <person name="Liu Y."/>
            <person name="Qu J."/>
            <person name="Song X.-Z."/>
            <person name="Zhang L."/>
            <person name="Thornton R."/>
            <person name="Coyle M."/>
            <person name="Francisco L."/>
            <person name="Jackson L."/>
            <person name="Javaid M."/>
            <person name="Korchina V."/>
            <person name="Kovar C."/>
            <person name="Mata R."/>
            <person name="Mathew T."/>
            <person name="Ngo R."/>
            <person name="Nguyen L."/>
            <person name="Nguyen N."/>
            <person name="Okwuonu G."/>
            <person name="Ongeri F."/>
            <person name="Pham C."/>
            <person name="Simmons D."/>
            <person name="Wilczek-Boney K."/>
            <person name="Hale W."/>
            <person name="Jakkamsetti A."/>
            <person name="Pham P."/>
            <person name="Ruth R."/>
            <person name="San Lucas F."/>
            <person name="Warren J."/>
            <person name="Zhang J."/>
            <person name="Zhao Z."/>
            <person name="Zhou C."/>
            <person name="Zhu D."/>
            <person name="Lee S."/>
            <person name="Bess C."/>
            <person name="Blankenburg K."/>
            <person name="Forbes L."/>
            <person name="Fu Q."/>
            <person name="Gubbala S."/>
            <person name="Hirani K."/>
            <person name="Jayaseelan J.C."/>
            <person name="Lara F."/>
            <person name="Munidasa M."/>
            <person name="Palculict T."/>
            <person name="Patil S."/>
            <person name="Pu L.-L."/>
            <person name="Saada N."/>
            <person name="Tang L."/>
            <person name="Weissenberger G."/>
            <person name="Zhu Y."/>
            <person name="Hemphill L."/>
            <person name="Shang Y."/>
            <person name="Youmans B."/>
            <person name="Ayvaz T."/>
            <person name="Ross M."/>
            <person name="Santibanez J."/>
            <person name="Aqrawi P."/>
            <person name="Gross S."/>
            <person name="Joshi V."/>
            <person name="Fowler G."/>
            <person name="Nazareth L."/>
            <person name="Reid J."/>
            <person name="Worley K."/>
            <person name="Petrosino J."/>
            <person name="Highlander S."/>
            <person name="Gibbs R."/>
        </authorList>
    </citation>
    <scope>NUCLEOTIDE SEQUENCE [LARGE SCALE GENOMIC DNA]</scope>
    <source>
        <strain evidence="2 3">DSM 16608</strain>
    </source>
</reference>
<dbReference type="eggNOG" id="ENOG5032TE6">
    <property type="taxonomic scope" value="Bacteria"/>
</dbReference>
<protein>
    <submittedName>
        <fullName evidence="2">Uncharacterized protein</fullName>
    </submittedName>
</protein>
<gene>
    <name evidence="2" type="ORF">HMPREF9141_1547</name>
</gene>
<evidence type="ECO:0000256" key="1">
    <source>
        <dbReference type="SAM" id="MobiDB-lite"/>
    </source>
</evidence>
<feature type="compositionally biased region" description="Low complexity" evidence="1">
    <location>
        <begin position="339"/>
        <end position="362"/>
    </location>
</feature>
<proteinExistence type="predicted"/>
<organism evidence="2 3">
    <name type="scientific">Prevotella multiformis DSM 16608</name>
    <dbReference type="NCBI Taxonomy" id="888743"/>
    <lineage>
        <taxon>Bacteria</taxon>
        <taxon>Pseudomonadati</taxon>
        <taxon>Bacteroidota</taxon>
        <taxon>Bacteroidia</taxon>
        <taxon>Bacteroidales</taxon>
        <taxon>Prevotellaceae</taxon>
        <taxon>Prevotella</taxon>
    </lineage>
</organism>
<dbReference type="STRING" id="888743.HMPREF9141_1547"/>
<dbReference type="HOGENOM" id="CLU_833815_0_0_10"/>
<dbReference type="Proteomes" id="UP000005697">
    <property type="component" value="Unassembled WGS sequence"/>
</dbReference>
<evidence type="ECO:0000313" key="2">
    <source>
        <dbReference type="EMBL" id="EGC19899.1"/>
    </source>
</evidence>
<dbReference type="AlphaFoldDB" id="F0F7I0"/>
<keyword evidence="3" id="KW-1185">Reference proteome</keyword>
<dbReference type="EMBL" id="AEWX01000023">
    <property type="protein sequence ID" value="EGC19899.1"/>
    <property type="molecule type" value="Genomic_DNA"/>
</dbReference>
<accession>F0F7I0</accession>
<evidence type="ECO:0000313" key="3">
    <source>
        <dbReference type="Proteomes" id="UP000005697"/>
    </source>
</evidence>